<keyword evidence="1" id="KW-0472">Membrane</keyword>
<dbReference type="EMBL" id="BK015224">
    <property type="protein sequence ID" value="DAD96772.1"/>
    <property type="molecule type" value="Genomic_DNA"/>
</dbReference>
<evidence type="ECO:0000256" key="1">
    <source>
        <dbReference type="SAM" id="Phobius"/>
    </source>
</evidence>
<name>A0A8S5NQV6_9CAUD</name>
<keyword evidence="1" id="KW-1133">Transmembrane helix</keyword>
<feature type="transmembrane region" description="Helical" evidence="1">
    <location>
        <begin position="6"/>
        <end position="28"/>
    </location>
</feature>
<sequence length="82" mass="9261">MGKVKAVLRGVLWIVVIAVAVQIASLAVKGAAMDNPPQRIQDERAIQRARLDVHYHNDTKEQMMQTSEYTDNGWCKQYGCED</sequence>
<proteinExistence type="predicted"/>
<reference evidence="2" key="1">
    <citation type="journal article" date="2021" name="Proc. Natl. Acad. Sci. U.S.A.">
        <title>A Catalog of Tens of Thousands of Viruses from Human Metagenomes Reveals Hidden Associations with Chronic Diseases.</title>
        <authorList>
            <person name="Tisza M.J."/>
            <person name="Buck C.B."/>
        </authorList>
    </citation>
    <scope>NUCLEOTIDE SEQUENCE</scope>
    <source>
        <strain evidence="2">CtdDI2</strain>
    </source>
</reference>
<accession>A0A8S5NQV6</accession>
<protein>
    <submittedName>
        <fullName evidence="2">Uncharacterized protein</fullName>
    </submittedName>
</protein>
<evidence type="ECO:0000313" key="2">
    <source>
        <dbReference type="EMBL" id="DAD96772.1"/>
    </source>
</evidence>
<organism evidence="2">
    <name type="scientific">Podoviridae sp. ctdDI2</name>
    <dbReference type="NCBI Taxonomy" id="2826567"/>
    <lineage>
        <taxon>Viruses</taxon>
        <taxon>Duplodnaviria</taxon>
        <taxon>Heunggongvirae</taxon>
        <taxon>Uroviricota</taxon>
        <taxon>Caudoviricetes</taxon>
    </lineage>
</organism>
<keyword evidence="1" id="KW-0812">Transmembrane</keyword>